<feature type="transmembrane region" description="Helical" evidence="9">
    <location>
        <begin position="61"/>
        <end position="84"/>
    </location>
</feature>
<evidence type="ECO:0000259" key="10">
    <source>
        <dbReference type="PROSITE" id="PS50109"/>
    </source>
</evidence>
<evidence type="ECO:0000313" key="13">
    <source>
        <dbReference type="Proteomes" id="UP000672097"/>
    </source>
</evidence>
<keyword evidence="13" id="KW-1185">Reference proteome</keyword>
<evidence type="ECO:0000313" key="12">
    <source>
        <dbReference type="EMBL" id="MBQ0936878.1"/>
    </source>
</evidence>
<gene>
    <name evidence="12" type="ORF">KAK11_16245</name>
</gene>
<dbReference type="PANTHER" id="PTHR42878">
    <property type="entry name" value="TWO-COMPONENT HISTIDINE KINASE"/>
    <property type="match status" value="1"/>
</dbReference>
<evidence type="ECO:0000256" key="4">
    <source>
        <dbReference type="ARBA" id="ARBA00022741"/>
    </source>
</evidence>
<keyword evidence="3" id="KW-0808">Transferase</keyword>
<dbReference type="SUPFAM" id="SSF52172">
    <property type="entry name" value="CheY-like"/>
    <property type="match status" value="1"/>
</dbReference>
<proteinExistence type="predicted"/>
<feature type="transmembrane region" description="Helical" evidence="9">
    <location>
        <begin position="149"/>
        <end position="169"/>
    </location>
</feature>
<dbReference type="PROSITE" id="PS50110">
    <property type="entry name" value="RESPONSE_REGULATORY"/>
    <property type="match status" value="1"/>
</dbReference>
<feature type="transmembrane region" description="Helical" evidence="9">
    <location>
        <begin position="181"/>
        <end position="202"/>
    </location>
</feature>
<evidence type="ECO:0000256" key="5">
    <source>
        <dbReference type="ARBA" id="ARBA00022777"/>
    </source>
</evidence>
<keyword evidence="9" id="KW-1133">Transmembrane helix</keyword>
<evidence type="ECO:0000256" key="1">
    <source>
        <dbReference type="ARBA" id="ARBA00000085"/>
    </source>
</evidence>
<evidence type="ECO:0000256" key="8">
    <source>
        <dbReference type="PROSITE-ProRule" id="PRU00169"/>
    </source>
</evidence>
<dbReference type="InterPro" id="IPR050351">
    <property type="entry name" value="BphY/WalK/GraS-like"/>
</dbReference>
<dbReference type="SMART" id="SM00448">
    <property type="entry name" value="REC"/>
    <property type="match status" value="1"/>
</dbReference>
<dbReference type="GO" id="GO:0016301">
    <property type="term" value="F:kinase activity"/>
    <property type="evidence" value="ECO:0007669"/>
    <property type="project" value="UniProtKB-KW"/>
</dbReference>
<feature type="domain" description="Histidine kinase" evidence="10">
    <location>
        <begin position="261"/>
        <end position="486"/>
    </location>
</feature>
<dbReference type="SUPFAM" id="SSF55874">
    <property type="entry name" value="ATPase domain of HSP90 chaperone/DNA topoisomerase II/histidine kinase"/>
    <property type="match status" value="1"/>
</dbReference>
<dbReference type="PRINTS" id="PR00344">
    <property type="entry name" value="BCTRLSENSOR"/>
</dbReference>
<evidence type="ECO:0000256" key="2">
    <source>
        <dbReference type="ARBA" id="ARBA00012438"/>
    </source>
</evidence>
<feature type="domain" description="Response regulatory" evidence="11">
    <location>
        <begin position="516"/>
        <end position="631"/>
    </location>
</feature>
<protein>
    <recommendedName>
        <fullName evidence="2">histidine kinase</fullName>
        <ecNumber evidence="2">2.7.13.3</ecNumber>
    </recommendedName>
</protein>
<keyword evidence="6" id="KW-0067">ATP-binding</keyword>
<name>A0ABS5E0E3_9BURK</name>
<feature type="transmembrane region" description="Helical" evidence="9">
    <location>
        <begin position="96"/>
        <end position="116"/>
    </location>
</feature>
<comment type="caution">
    <text evidence="12">The sequence shown here is derived from an EMBL/GenBank/DDBJ whole genome shotgun (WGS) entry which is preliminary data.</text>
</comment>
<dbReference type="PANTHER" id="PTHR42878:SF7">
    <property type="entry name" value="SENSOR HISTIDINE KINASE GLRK"/>
    <property type="match status" value="1"/>
</dbReference>
<evidence type="ECO:0000256" key="6">
    <source>
        <dbReference type="ARBA" id="ARBA00022840"/>
    </source>
</evidence>
<dbReference type="InterPro" id="IPR036890">
    <property type="entry name" value="HATPase_C_sf"/>
</dbReference>
<keyword evidence="9" id="KW-0472">Membrane</keyword>
<keyword evidence="9" id="KW-0812">Transmembrane</keyword>
<dbReference type="EC" id="2.7.13.3" evidence="2"/>
<comment type="catalytic activity">
    <reaction evidence="1">
        <text>ATP + protein L-histidine = ADP + protein N-phospho-L-histidine.</text>
        <dbReference type="EC" id="2.7.13.3"/>
    </reaction>
</comment>
<feature type="modified residue" description="4-aspartylphosphate" evidence="8">
    <location>
        <position position="567"/>
    </location>
</feature>
<dbReference type="InterPro" id="IPR003594">
    <property type="entry name" value="HATPase_dom"/>
</dbReference>
<feature type="transmembrane region" description="Helical" evidence="9">
    <location>
        <begin position="122"/>
        <end position="142"/>
    </location>
</feature>
<dbReference type="EMBL" id="JAGQDG010000006">
    <property type="protein sequence ID" value="MBQ0936878.1"/>
    <property type="molecule type" value="Genomic_DNA"/>
</dbReference>
<dbReference type="InterPro" id="IPR001789">
    <property type="entry name" value="Sig_transdc_resp-reg_receiver"/>
</dbReference>
<dbReference type="Gene3D" id="3.30.565.10">
    <property type="entry name" value="Histidine kinase-like ATPase, C-terminal domain"/>
    <property type="match status" value="1"/>
</dbReference>
<dbReference type="InterPro" id="IPR011006">
    <property type="entry name" value="CheY-like_superfamily"/>
</dbReference>
<dbReference type="InterPro" id="IPR036097">
    <property type="entry name" value="HisK_dim/P_sf"/>
</dbReference>
<dbReference type="InterPro" id="IPR004358">
    <property type="entry name" value="Sig_transdc_His_kin-like_C"/>
</dbReference>
<keyword evidence="5 12" id="KW-0418">Kinase</keyword>
<dbReference type="Proteomes" id="UP000672097">
    <property type="component" value="Unassembled WGS sequence"/>
</dbReference>
<dbReference type="CDD" id="cd00156">
    <property type="entry name" value="REC"/>
    <property type="match status" value="1"/>
</dbReference>
<keyword evidence="7" id="KW-0902">Two-component regulatory system</keyword>
<keyword evidence="4" id="KW-0547">Nucleotide-binding</keyword>
<keyword evidence="8" id="KW-0597">Phosphoprotein</keyword>
<evidence type="ECO:0000256" key="7">
    <source>
        <dbReference type="ARBA" id="ARBA00023012"/>
    </source>
</evidence>
<dbReference type="CDD" id="cd00075">
    <property type="entry name" value="HATPase"/>
    <property type="match status" value="1"/>
</dbReference>
<dbReference type="SUPFAM" id="SSF47384">
    <property type="entry name" value="Homodimeric domain of signal transducing histidine kinase"/>
    <property type="match status" value="1"/>
</dbReference>
<feature type="transmembrane region" description="Helical" evidence="9">
    <location>
        <begin position="32"/>
        <end position="49"/>
    </location>
</feature>
<dbReference type="Pfam" id="PF00072">
    <property type="entry name" value="Response_reg"/>
    <property type="match status" value="1"/>
</dbReference>
<evidence type="ECO:0000256" key="3">
    <source>
        <dbReference type="ARBA" id="ARBA00022679"/>
    </source>
</evidence>
<dbReference type="Pfam" id="PF02518">
    <property type="entry name" value="HATPase_c"/>
    <property type="match status" value="1"/>
</dbReference>
<organism evidence="12 13">
    <name type="scientific">Ideonella paludis</name>
    <dbReference type="NCBI Taxonomy" id="1233411"/>
    <lineage>
        <taxon>Bacteria</taxon>
        <taxon>Pseudomonadati</taxon>
        <taxon>Pseudomonadota</taxon>
        <taxon>Betaproteobacteria</taxon>
        <taxon>Burkholderiales</taxon>
        <taxon>Sphaerotilaceae</taxon>
        <taxon>Ideonella</taxon>
    </lineage>
</organism>
<evidence type="ECO:0000259" key="11">
    <source>
        <dbReference type="PROSITE" id="PS50110"/>
    </source>
</evidence>
<dbReference type="Gene3D" id="3.40.50.2300">
    <property type="match status" value="1"/>
</dbReference>
<sequence>MLKTFIPPKFEAALEHEFRLSFDESWKPVRKVATLGCMLLWICLIPWDFYLAHQDTQFKAIVYALVPMRLAMFVWFSIFYYIAFKTDLPKTRISTLNVIIIASLVLTEACLFYWALTVPPNYVPVYFPNGILVVISAAYCCFGLHFRPAVLSFPAVVASIYLCATLTHQSNANLGQVSADTTSVVLLLILGLLWGCLVAWVIETEARRGFMARKRLAKANEEIRIAHAESEHDRLRLLELQDQISRDIKLKEIEQARFLGSAVHDLRQPIQALEAFNISLSRAIHAQDDARAHELSEFCSKAISVIKDQLASILEYTKIQSEAISIQTQAVSVSKLLQNIQFVWQPHAQAADVDLIIQTDAQYHIQSDFQVLLRIIGNLISNSIKYRSRHLDSVRYVSITLEATDSNVTVHVADNGVGIPAEAIESGEIWRPFMQIQKSAFSIDRGVGLGLAIVARLIALLPGHQLRIHSEVGRGTTVSVTLPRMAEASSASLARGFEVESASMSRPDVDLLRGRYVLVIEDDPLVRLSLCTLLQDYGARLESYSDYLSAVNGIQSLERQPDAVISDFSLPDGATAIDVMTELNASWPGTPMMILSGESDNLSDKPGLEHVLCITKPADSAHLLASLCMTMQRAKLNPVPQGA</sequence>
<reference evidence="12 13" key="1">
    <citation type="submission" date="2021-04" db="EMBL/GenBank/DDBJ databases">
        <title>The genome sequence of type strain Ideonella paludis KCTC 32238.</title>
        <authorList>
            <person name="Liu Y."/>
        </authorList>
    </citation>
    <scope>NUCLEOTIDE SEQUENCE [LARGE SCALE GENOMIC DNA]</scope>
    <source>
        <strain evidence="12 13">KCTC 32238</strain>
    </source>
</reference>
<dbReference type="InterPro" id="IPR005467">
    <property type="entry name" value="His_kinase_dom"/>
</dbReference>
<dbReference type="SMART" id="SM00387">
    <property type="entry name" value="HATPase_c"/>
    <property type="match status" value="1"/>
</dbReference>
<evidence type="ECO:0000256" key="9">
    <source>
        <dbReference type="SAM" id="Phobius"/>
    </source>
</evidence>
<accession>A0ABS5E0E3</accession>
<dbReference type="RefSeq" id="WP_210810275.1">
    <property type="nucleotide sequence ID" value="NZ_JAGQDG010000006.1"/>
</dbReference>
<dbReference type="PROSITE" id="PS50109">
    <property type="entry name" value="HIS_KIN"/>
    <property type="match status" value="1"/>
</dbReference>